<protein>
    <recommendedName>
        <fullName evidence="7">Protein-L-isoaspartate O-methyltransferase</fullName>
        <ecNumber evidence="7">2.1.1.77</ecNumber>
    </recommendedName>
    <alternativeName>
        <fullName evidence="7">L-isoaspartyl protein carboxyl methyltransferase</fullName>
    </alternativeName>
    <alternativeName>
        <fullName evidence="7">Protein L-isoaspartyl methyltransferase</fullName>
    </alternativeName>
    <alternativeName>
        <fullName evidence="7">Protein-beta-aspartate methyltransferase</fullName>
        <shortName evidence="7">PIMT</shortName>
    </alternativeName>
</protein>
<dbReference type="AlphaFoldDB" id="D5MFB0"/>
<evidence type="ECO:0000313" key="9">
    <source>
        <dbReference type="Proteomes" id="UP000006898"/>
    </source>
</evidence>
<dbReference type="InterPro" id="IPR029063">
    <property type="entry name" value="SAM-dependent_MTases_sf"/>
</dbReference>
<gene>
    <name evidence="7 8" type="primary">pcm</name>
    <name evidence="8" type="ORF">DAMO_1379</name>
</gene>
<dbReference type="HAMAP" id="MF_00090">
    <property type="entry name" value="PIMT"/>
    <property type="match status" value="1"/>
</dbReference>
<accession>D5MFB0</accession>
<dbReference type="HOGENOM" id="CLU_055432_2_0_0"/>
<comment type="similarity">
    <text evidence="2 7">Belongs to the methyltransferase superfamily. L-isoaspartyl/D-aspartyl protein methyltransferase family.</text>
</comment>
<dbReference type="Proteomes" id="UP000006898">
    <property type="component" value="Chromosome"/>
</dbReference>
<dbReference type="PATRIC" id="fig|671143.5.peg.1205"/>
<evidence type="ECO:0000256" key="3">
    <source>
        <dbReference type="ARBA" id="ARBA00022490"/>
    </source>
</evidence>
<dbReference type="Pfam" id="PF01135">
    <property type="entry name" value="PCMT"/>
    <property type="match status" value="1"/>
</dbReference>
<dbReference type="GO" id="GO:0005737">
    <property type="term" value="C:cytoplasm"/>
    <property type="evidence" value="ECO:0007669"/>
    <property type="project" value="UniProtKB-SubCell"/>
</dbReference>
<dbReference type="Gene3D" id="3.40.50.150">
    <property type="entry name" value="Vaccinia Virus protein VP39"/>
    <property type="match status" value="1"/>
</dbReference>
<evidence type="ECO:0000256" key="5">
    <source>
        <dbReference type="ARBA" id="ARBA00022679"/>
    </source>
</evidence>
<organism evidence="8 9">
    <name type="scientific">Methylomirabilis oxygeniifera</name>
    <dbReference type="NCBI Taxonomy" id="671143"/>
    <lineage>
        <taxon>Bacteria</taxon>
        <taxon>Candidatus Methylomirabilota</taxon>
        <taxon>Candidatus Methylomirabilia</taxon>
        <taxon>Candidatus Methylomirabilales</taxon>
        <taxon>Candidatus Methylomirabilaceae</taxon>
        <taxon>Candidatus Methylomirabilis</taxon>
    </lineage>
</organism>
<comment type="function">
    <text evidence="7">Catalyzes the methyl esterification of L-isoaspartyl residues in peptides and proteins that result from spontaneous decomposition of normal L-aspartyl and L-asparaginyl residues. It plays a role in the repair and/or degradation of damaged proteins.</text>
</comment>
<dbReference type="NCBIfam" id="TIGR00080">
    <property type="entry name" value="pimt"/>
    <property type="match status" value="1"/>
</dbReference>
<dbReference type="KEGG" id="mox:DAMO_1379"/>
<dbReference type="CDD" id="cd02440">
    <property type="entry name" value="AdoMet_MTases"/>
    <property type="match status" value="1"/>
</dbReference>
<keyword evidence="5 7" id="KW-0808">Transferase</keyword>
<evidence type="ECO:0000256" key="1">
    <source>
        <dbReference type="ARBA" id="ARBA00004496"/>
    </source>
</evidence>
<dbReference type="PANTHER" id="PTHR11579">
    <property type="entry name" value="PROTEIN-L-ISOASPARTATE O-METHYLTRANSFERASE"/>
    <property type="match status" value="1"/>
</dbReference>
<evidence type="ECO:0000313" key="8">
    <source>
        <dbReference type="EMBL" id="CBE68439.1"/>
    </source>
</evidence>
<evidence type="ECO:0000256" key="6">
    <source>
        <dbReference type="ARBA" id="ARBA00022691"/>
    </source>
</evidence>
<dbReference type="STRING" id="671143.DAMO_1379"/>
<reference evidence="8 9" key="1">
    <citation type="journal article" date="2010" name="Nature">
        <title>Nitrite-driven anaerobic methane oxidation by oxygenic bacteria.</title>
        <authorList>
            <person name="Ettwig K.F."/>
            <person name="Butler M.K."/>
            <person name="Le Paslier D."/>
            <person name="Pelletier E."/>
            <person name="Mangenot S."/>
            <person name="Kuypers M.M.M."/>
            <person name="Schreiber F."/>
            <person name="Dutilh B.E."/>
            <person name="Zedelius J."/>
            <person name="de Beer D."/>
            <person name="Gloerich J."/>
            <person name="Wessels H.J.C.T."/>
            <person name="van Allen T."/>
            <person name="Luesken F."/>
            <person name="Wu M."/>
            <person name="van de Pas-Schoonen K.T."/>
            <person name="Op den Camp H.J.M."/>
            <person name="Janssen-Megens E.M."/>
            <person name="Francoijs K-J."/>
            <person name="Stunnenberg H."/>
            <person name="Weissenbach J."/>
            <person name="Jetten M.S.M."/>
            <person name="Strous M."/>
        </authorList>
    </citation>
    <scope>NUCLEOTIDE SEQUENCE [LARGE SCALE GENOMIC DNA]</scope>
</reference>
<keyword evidence="3 7" id="KW-0963">Cytoplasm</keyword>
<proteinExistence type="inferred from homology"/>
<dbReference type="GO" id="GO:0032259">
    <property type="term" value="P:methylation"/>
    <property type="evidence" value="ECO:0007669"/>
    <property type="project" value="UniProtKB-KW"/>
</dbReference>
<feature type="active site" evidence="7">
    <location>
        <position position="61"/>
    </location>
</feature>
<dbReference type="SUPFAM" id="SSF53335">
    <property type="entry name" value="S-adenosyl-L-methionine-dependent methyltransferases"/>
    <property type="match status" value="1"/>
</dbReference>
<keyword evidence="4 7" id="KW-0489">Methyltransferase</keyword>
<dbReference type="GO" id="GO:0030091">
    <property type="term" value="P:protein repair"/>
    <property type="evidence" value="ECO:0007669"/>
    <property type="project" value="UniProtKB-UniRule"/>
</dbReference>
<evidence type="ECO:0000256" key="4">
    <source>
        <dbReference type="ARBA" id="ARBA00022603"/>
    </source>
</evidence>
<dbReference type="GO" id="GO:0004719">
    <property type="term" value="F:protein-L-isoaspartate (D-aspartate) O-methyltransferase activity"/>
    <property type="evidence" value="ECO:0007669"/>
    <property type="project" value="UniProtKB-UniRule"/>
</dbReference>
<keyword evidence="6 7" id="KW-0949">S-adenosyl-L-methionine</keyword>
<sequence>MDYAVARQRMVAEQLVRRGITHPGILHAMAKVHRHLFVEEAFWGRAYGDYSLPIGEKQTISQPFMVALMTELLELQKDQRVLEIGTGSGYQTAILAELGVKVYSIERNRRLASRARYRLESLGYHHTWIRVGDGSIGWKDKAPFDAIIVSAGAPSIPQCLTEQLADGGRLVLPVGQPWNQALKKGTKRGTTVCWEELGNCNFVKLIGEQGWDE</sequence>
<dbReference type="EMBL" id="FP565575">
    <property type="protein sequence ID" value="CBE68439.1"/>
    <property type="molecule type" value="Genomic_DNA"/>
</dbReference>
<dbReference type="PANTHER" id="PTHR11579:SF0">
    <property type="entry name" value="PROTEIN-L-ISOASPARTATE(D-ASPARTATE) O-METHYLTRANSFERASE"/>
    <property type="match status" value="1"/>
</dbReference>
<evidence type="ECO:0000256" key="2">
    <source>
        <dbReference type="ARBA" id="ARBA00005369"/>
    </source>
</evidence>
<dbReference type="InterPro" id="IPR000682">
    <property type="entry name" value="PCMT"/>
</dbReference>
<evidence type="ECO:0000256" key="7">
    <source>
        <dbReference type="HAMAP-Rule" id="MF_00090"/>
    </source>
</evidence>
<dbReference type="NCBIfam" id="NF001453">
    <property type="entry name" value="PRK00312.1"/>
    <property type="match status" value="1"/>
</dbReference>
<dbReference type="EC" id="2.1.1.77" evidence="7"/>
<dbReference type="eggNOG" id="COG2518">
    <property type="taxonomic scope" value="Bacteria"/>
</dbReference>
<name>D5MFB0_METO1</name>
<comment type="catalytic activity">
    <reaction evidence="7">
        <text>[protein]-L-isoaspartate + S-adenosyl-L-methionine = [protein]-L-isoaspartate alpha-methyl ester + S-adenosyl-L-homocysteine</text>
        <dbReference type="Rhea" id="RHEA:12705"/>
        <dbReference type="Rhea" id="RHEA-COMP:12143"/>
        <dbReference type="Rhea" id="RHEA-COMP:12144"/>
        <dbReference type="ChEBI" id="CHEBI:57856"/>
        <dbReference type="ChEBI" id="CHEBI:59789"/>
        <dbReference type="ChEBI" id="CHEBI:90596"/>
        <dbReference type="ChEBI" id="CHEBI:90598"/>
        <dbReference type="EC" id="2.1.1.77"/>
    </reaction>
</comment>
<dbReference type="PROSITE" id="PS01279">
    <property type="entry name" value="PCMT"/>
    <property type="match status" value="1"/>
</dbReference>
<dbReference type="FunFam" id="3.40.50.150:FF:000010">
    <property type="entry name" value="Protein-L-isoaspartate O-methyltransferase"/>
    <property type="match status" value="1"/>
</dbReference>
<comment type="subcellular location">
    <subcellularLocation>
        <location evidence="1 7">Cytoplasm</location>
    </subcellularLocation>
</comment>